<comment type="caution">
    <text evidence="2">The sequence shown here is derived from an EMBL/GenBank/DDBJ whole genome shotgun (WGS) entry which is preliminary data.</text>
</comment>
<protein>
    <recommendedName>
        <fullName evidence="1">RNA ligase domain-containing protein</fullName>
    </recommendedName>
</protein>
<name>A0ABN9JG39_9RALS</name>
<sequence length="193" mass="21485">MEFVEFPKMARLSREVIVTEKIDGTNAAVVIDPTCRPDMGAIATVGGFDLFAQSRTRFITPSDDNFGFARWVVEHAEELIRLGTGRHFGEWFGSGIQRNYGLSDKRFALFNTSRWSDPAERPGCTTVAPVLYQGNFSDLDVRYVMNELQTNGSVIVRGFMKPEGIVIYHVAAGIGFKKTLEKDELPKTLAKAA</sequence>
<gene>
    <name evidence="2" type="ORF">LMG18095_04715</name>
</gene>
<dbReference type="RefSeq" id="WP_012436135.1">
    <property type="nucleotide sequence ID" value="NZ_CATWDO010000003.1"/>
</dbReference>
<keyword evidence="3" id="KW-1185">Reference proteome</keyword>
<organism evidence="2 3">
    <name type="scientific">Ralstonia thomasii</name>
    <dbReference type="NCBI Taxonomy" id="3058596"/>
    <lineage>
        <taxon>Bacteria</taxon>
        <taxon>Pseudomonadati</taxon>
        <taxon>Pseudomonadota</taxon>
        <taxon>Betaproteobacteria</taxon>
        <taxon>Burkholderiales</taxon>
        <taxon>Burkholderiaceae</taxon>
        <taxon>Ralstonia</taxon>
    </lineage>
</organism>
<reference evidence="2 3" key="1">
    <citation type="submission" date="2023-07" db="EMBL/GenBank/DDBJ databases">
        <authorList>
            <person name="Peeters C."/>
        </authorList>
    </citation>
    <scope>NUCLEOTIDE SEQUENCE [LARGE SCALE GENOMIC DNA]</scope>
    <source>
        <strain evidence="2 3">LMG 18095</strain>
    </source>
</reference>
<proteinExistence type="predicted"/>
<dbReference type="SUPFAM" id="SSF56091">
    <property type="entry name" value="DNA ligase/mRNA capping enzyme, catalytic domain"/>
    <property type="match status" value="1"/>
</dbReference>
<dbReference type="Proteomes" id="UP001189773">
    <property type="component" value="Unassembled WGS sequence"/>
</dbReference>
<evidence type="ECO:0000313" key="2">
    <source>
        <dbReference type="EMBL" id="CAJ0808215.1"/>
    </source>
</evidence>
<accession>A0ABN9JG39</accession>
<feature type="domain" description="RNA ligase" evidence="1">
    <location>
        <begin position="14"/>
        <end position="170"/>
    </location>
</feature>
<evidence type="ECO:0000313" key="3">
    <source>
        <dbReference type="Proteomes" id="UP001189773"/>
    </source>
</evidence>
<dbReference type="Gene3D" id="3.30.470.30">
    <property type="entry name" value="DNA ligase/mRNA capping enzyme"/>
    <property type="match status" value="1"/>
</dbReference>
<dbReference type="Pfam" id="PF09414">
    <property type="entry name" value="RNA_ligase"/>
    <property type="match status" value="1"/>
</dbReference>
<dbReference type="InterPro" id="IPR021122">
    <property type="entry name" value="RNA_ligase_dom_REL/Rnl2"/>
</dbReference>
<evidence type="ECO:0000259" key="1">
    <source>
        <dbReference type="Pfam" id="PF09414"/>
    </source>
</evidence>
<dbReference type="EMBL" id="CATZAR010000033">
    <property type="protein sequence ID" value="CAJ0808215.1"/>
    <property type="molecule type" value="Genomic_DNA"/>
</dbReference>